<reference evidence="5" key="1">
    <citation type="submission" date="2022-08" db="EMBL/GenBank/DDBJ databases">
        <authorList>
            <person name="Kallberg Y."/>
            <person name="Tangrot J."/>
            <person name="Rosling A."/>
        </authorList>
    </citation>
    <scope>NUCLEOTIDE SEQUENCE</scope>
    <source>
        <strain evidence="5">Wild A</strain>
    </source>
</reference>
<evidence type="ECO:0000256" key="2">
    <source>
        <dbReference type="ARBA" id="ARBA00023136"/>
    </source>
</evidence>
<comment type="caution">
    <text evidence="5">The sequence shown here is derived from an EMBL/GenBank/DDBJ whole genome shotgun (WGS) entry which is preliminary data.</text>
</comment>
<keyword evidence="2" id="KW-0472">Membrane</keyword>
<keyword evidence="6" id="KW-1185">Reference proteome</keyword>
<keyword evidence="3" id="KW-0576">Peroxisome</keyword>
<gene>
    <name evidence="5" type="ORF">FWILDA_LOCUS11889</name>
</gene>
<dbReference type="Pfam" id="PF05648">
    <property type="entry name" value="PEX11"/>
    <property type="match status" value="1"/>
</dbReference>
<dbReference type="OrthoDB" id="10005898at2759"/>
<evidence type="ECO:0000313" key="6">
    <source>
        <dbReference type="Proteomes" id="UP001153678"/>
    </source>
</evidence>
<evidence type="ECO:0000256" key="3">
    <source>
        <dbReference type="ARBA" id="ARBA00023140"/>
    </source>
</evidence>
<name>A0A9W4SXJ0_9GLOM</name>
<keyword evidence="1" id="KW-0962">Peroxisome biogenesis</keyword>
<dbReference type="GO" id="GO:0005778">
    <property type="term" value="C:peroxisomal membrane"/>
    <property type="evidence" value="ECO:0007669"/>
    <property type="project" value="UniProtKB-SubCell"/>
</dbReference>
<organism evidence="5 6">
    <name type="scientific">Funneliformis geosporum</name>
    <dbReference type="NCBI Taxonomy" id="1117311"/>
    <lineage>
        <taxon>Eukaryota</taxon>
        <taxon>Fungi</taxon>
        <taxon>Fungi incertae sedis</taxon>
        <taxon>Mucoromycota</taxon>
        <taxon>Glomeromycotina</taxon>
        <taxon>Glomeromycetes</taxon>
        <taxon>Glomerales</taxon>
        <taxon>Glomeraceae</taxon>
        <taxon>Funneliformis</taxon>
    </lineage>
</organism>
<accession>A0A9W4SXJ0</accession>
<dbReference type="GO" id="GO:0016559">
    <property type="term" value="P:peroxisome fission"/>
    <property type="evidence" value="ECO:0007669"/>
    <property type="project" value="InterPro"/>
</dbReference>
<protein>
    <submittedName>
        <fullName evidence="5">15100_t:CDS:1</fullName>
    </submittedName>
</protein>
<evidence type="ECO:0000256" key="1">
    <source>
        <dbReference type="ARBA" id="ARBA00022593"/>
    </source>
</evidence>
<dbReference type="EMBL" id="CAMKVN010003571">
    <property type="protein sequence ID" value="CAI2185063.1"/>
    <property type="molecule type" value="Genomic_DNA"/>
</dbReference>
<proteinExistence type="predicted"/>
<comment type="subcellular location">
    <subcellularLocation>
        <location evidence="4">Peroxisome membrane</location>
    </subcellularLocation>
</comment>
<dbReference type="AlphaFoldDB" id="A0A9W4SXJ0"/>
<dbReference type="InterPro" id="IPR008733">
    <property type="entry name" value="PEX11"/>
</dbReference>
<evidence type="ECO:0000313" key="5">
    <source>
        <dbReference type="EMBL" id="CAI2185063.1"/>
    </source>
</evidence>
<evidence type="ECO:0000256" key="4">
    <source>
        <dbReference type="ARBA" id="ARBA00046271"/>
    </source>
</evidence>
<dbReference type="Proteomes" id="UP001153678">
    <property type="component" value="Unassembled WGS sequence"/>
</dbReference>
<sequence>MIWFFNRTGNGSLAQRIANLSGPVADFRIFLRYYGLLPLVQWMIHIEHHPPVTPLLLHIERVQNLTMILYYPLEHIWWLAYHKVINMSDARMNKIGIWSCRFWAAYVILQLWHLASEWSMHKRRKRDMIKKVDGDEVEIRREKRVLKAEGERIIRDTIINIGYLPLTLHWSIEKSSFPDVGVGIFGTLASFYQLVGAWKSANE</sequence>
<dbReference type="PANTHER" id="PTHR12652">
    <property type="entry name" value="PEROXISOMAL BIOGENESIS FACTOR 11"/>
    <property type="match status" value="1"/>
</dbReference>
<dbReference type="PANTHER" id="PTHR12652:SF25">
    <property type="entry name" value="MICROBODY (PEROXISOME) PROLIFERATION PROTEIN PEROXIN 11C (EUROFUNG)"/>
    <property type="match status" value="1"/>
</dbReference>